<keyword evidence="4" id="KW-1185">Reference proteome</keyword>
<feature type="region of interest" description="Disordered" evidence="2">
    <location>
        <begin position="211"/>
        <end position="236"/>
    </location>
</feature>
<evidence type="ECO:0000313" key="4">
    <source>
        <dbReference type="Proteomes" id="UP000595140"/>
    </source>
</evidence>
<evidence type="ECO:0000256" key="1">
    <source>
        <dbReference type="SAM" id="Coils"/>
    </source>
</evidence>
<sequence>MVNNMDHDMPMFSLLGYDDWKIMMEAHLYALHDCMWMVLEDGPLKIQMENPERNSSNPDVVQYIPKPKEKWDDRDCKKHNLEIWQDLGKLCEGSEDLRKLKIEVLLEKFKSFKMLPGESFDMLDERFHKILNDLASLNHVLSPKEKNVRVYLRKTNIATALVLALLFLRRVYLRKTNIATALVLALLFLRRKLGHWKSVCPYPKVEKYGERERNEKKKKAMVAAESDESSSSSTDEEALVCMEHRAEKSNHEDRWTNIPTSESLFDKFKKMMKDFEEIYLKHSSITEENKLLSEKNLKLTEGRKSQLSEITQLKAENESLSDKVKSLNKELGILKSKEAVDKLLETTKHKGRKGLGFDSSSSKRKGKTTFIPPKPTAKQNKSKGKEKEKPTEVPKKNDLLTSFHQPPVIIIMDNPSGYYDPPSFYQSPNRPPYQTHSPYHPHKNPYDDDYQVDNGSDYYPYHEEPPCDTPSRNFGYSPYQNFDGDNYYEPHGDNNDYDQYGPMHDNQSDPLVEEIIRLEQKIFYFDEVSFAEGSWYEPPYCRDYTLFAEEQIEANKVAIRERAKLLESVRKEKEFERRLHEGSKLMQKMMNDFQRERLEAEAKADKLVNDLFLEDSPSSTSSQKPKSITTLAEATVVMLPEYPPSQVSTGTVVQKVEPTEGPDSEPPMLIQEQKEEEVLPMAINDHILNCVEDTPPEEHVLEEMPHRPSYPTVDRNEVQLIDAASRTSLITADTTFSFTLAGQSFQLTVRKMGVRLGIYTQEETEQPEFYDDPFCLPADFDAIAFWREHSSDDKEFVNKKTQTDDAESPFMQLYFDWRAWKDGNSAQQLLGWDQQLKNEKIIKKCLGLPVNHCCEQILDVDWVWQRNYEDLHLEHLATSPVLEFEVDDKDPAVYRPIFSKATEDQMVLTTEAQADMEATTEDFQVFPENFHAFETVLPEASVENLEKSTPPETTAYKAQENPAVEVQRSSAEAEIATLEATETPVAIFEQQFEDEERDSLSSDISNFVIDEEESEKTLRIDDEEAEQGDAESLPMQLFHKVPSSHQVINFHFHSSSTSTLPDEIPETWTRKVQGLIESALESQHASFRQEIEQMEVRHNKLIEKSEEKHCSDLKEISKSVDKTLEIISLLSNSREAFKLFRHFGTYTGKRKLDVIVQHNSPSLIPQLPIEVKKGELTYIPSHLNMTELILEAQQSNPENSTQHLTDTGLDGTEAIGTIASHFSNDAQTKERYNNLRRIKEECGIMQGIGETAGSSKHKKQ</sequence>
<feature type="compositionally biased region" description="Basic and acidic residues" evidence="2">
    <location>
        <begin position="383"/>
        <end position="398"/>
    </location>
</feature>
<organism evidence="3 4">
    <name type="scientific">Cuscuta campestris</name>
    <dbReference type="NCBI Taxonomy" id="132261"/>
    <lineage>
        <taxon>Eukaryota</taxon>
        <taxon>Viridiplantae</taxon>
        <taxon>Streptophyta</taxon>
        <taxon>Embryophyta</taxon>
        <taxon>Tracheophyta</taxon>
        <taxon>Spermatophyta</taxon>
        <taxon>Magnoliopsida</taxon>
        <taxon>eudicotyledons</taxon>
        <taxon>Gunneridae</taxon>
        <taxon>Pentapetalae</taxon>
        <taxon>asterids</taxon>
        <taxon>lamiids</taxon>
        <taxon>Solanales</taxon>
        <taxon>Convolvulaceae</taxon>
        <taxon>Cuscuteae</taxon>
        <taxon>Cuscuta</taxon>
        <taxon>Cuscuta subgen. Grammica</taxon>
        <taxon>Cuscuta sect. Cleistogrammica</taxon>
    </lineage>
</organism>
<feature type="coiled-coil region" evidence="1">
    <location>
        <begin position="1077"/>
        <end position="1104"/>
    </location>
</feature>
<feature type="region of interest" description="Disordered" evidence="2">
    <location>
        <begin position="420"/>
        <end position="446"/>
    </location>
</feature>
<name>A0A484MV00_9ASTE</name>
<feature type="compositionally biased region" description="Polar residues" evidence="2">
    <location>
        <begin position="424"/>
        <end position="437"/>
    </location>
</feature>
<feature type="region of interest" description="Disordered" evidence="2">
    <location>
        <begin position="351"/>
        <end position="398"/>
    </location>
</feature>
<keyword evidence="1" id="KW-0175">Coiled coil</keyword>
<reference evidence="3 4" key="1">
    <citation type="submission" date="2018-04" db="EMBL/GenBank/DDBJ databases">
        <authorList>
            <person name="Vogel A."/>
        </authorList>
    </citation>
    <scope>NUCLEOTIDE SEQUENCE [LARGE SCALE GENOMIC DNA]</scope>
</reference>
<evidence type="ECO:0000256" key="2">
    <source>
        <dbReference type="SAM" id="MobiDB-lite"/>
    </source>
</evidence>
<protein>
    <submittedName>
        <fullName evidence="3">Uncharacterized protein</fullName>
    </submittedName>
</protein>
<gene>
    <name evidence="3" type="ORF">CCAM_LOCUS34561</name>
</gene>
<feature type="coiled-coil region" evidence="1">
    <location>
        <begin position="303"/>
        <end position="337"/>
    </location>
</feature>
<dbReference type="EMBL" id="OOIL02004671">
    <property type="protein sequence ID" value="VFQ92785.1"/>
    <property type="molecule type" value="Genomic_DNA"/>
</dbReference>
<accession>A0A484MV00</accession>
<dbReference type="AlphaFoldDB" id="A0A484MV00"/>
<proteinExistence type="predicted"/>
<evidence type="ECO:0000313" key="3">
    <source>
        <dbReference type="EMBL" id="VFQ92785.1"/>
    </source>
</evidence>
<dbReference type="Proteomes" id="UP000595140">
    <property type="component" value="Unassembled WGS sequence"/>
</dbReference>